<proteinExistence type="predicted"/>
<comment type="caution">
    <text evidence="1">The sequence shown here is derived from an EMBL/GenBank/DDBJ whole genome shotgun (WGS) entry which is preliminary data.</text>
</comment>
<dbReference type="AlphaFoldDB" id="A0AAV2MWZ9"/>
<accession>A0AAV2MWZ9</accession>
<protein>
    <submittedName>
        <fullName evidence="1">Uncharacterized protein</fullName>
    </submittedName>
</protein>
<reference evidence="1" key="1">
    <citation type="submission" date="2024-04" db="EMBL/GenBank/DDBJ databases">
        <authorList>
            <consortium name="Molecular Ecology Group"/>
        </authorList>
    </citation>
    <scope>NUCLEOTIDE SEQUENCE</scope>
</reference>
<sequence>MVRDASEILVGHHDEFEIARQSWEIGMDPVVDQMILETQIQKADSIPFEPKVITVPESGWKTRVLTLFPNYTLTTGDLIRKQLWPLLEGEEWLDLDKVPSREKFNRMLGLTHDRAGKLVSSDLSNATDFILHLYAQALWAGLLHHLEAPAWVRRYVSKMFSPMKILGTNRYILRGIQMGIQYCESDEFRMTFLNEGSFRVDKGNSEGEV</sequence>
<evidence type="ECO:0000313" key="1">
    <source>
        <dbReference type="EMBL" id="CAL1671757.1"/>
    </source>
</evidence>
<name>A0AAV2MWZ9_9HYME</name>
<organism evidence="1 2">
    <name type="scientific">Lasius platythorax</name>
    <dbReference type="NCBI Taxonomy" id="488582"/>
    <lineage>
        <taxon>Eukaryota</taxon>
        <taxon>Metazoa</taxon>
        <taxon>Ecdysozoa</taxon>
        <taxon>Arthropoda</taxon>
        <taxon>Hexapoda</taxon>
        <taxon>Insecta</taxon>
        <taxon>Pterygota</taxon>
        <taxon>Neoptera</taxon>
        <taxon>Endopterygota</taxon>
        <taxon>Hymenoptera</taxon>
        <taxon>Apocrita</taxon>
        <taxon>Aculeata</taxon>
        <taxon>Formicoidea</taxon>
        <taxon>Formicidae</taxon>
        <taxon>Formicinae</taxon>
        <taxon>Lasius</taxon>
        <taxon>Lasius</taxon>
    </lineage>
</organism>
<dbReference type="Proteomes" id="UP001497644">
    <property type="component" value="Unassembled WGS sequence"/>
</dbReference>
<evidence type="ECO:0000313" key="2">
    <source>
        <dbReference type="Proteomes" id="UP001497644"/>
    </source>
</evidence>
<dbReference type="EMBL" id="CAXIPU020000424">
    <property type="protein sequence ID" value="CAL1671757.1"/>
    <property type="molecule type" value="Genomic_DNA"/>
</dbReference>
<gene>
    <name evidence="1" type="ORF">LPLAT_LOCUS5182</name>
</gene>
<keyword evidence="2" id="KW-1185">Reference proteome</keyword>